<dbReference type="Pfam" id="PF22702">
    <property type="entry name" value="Cas9_RuvC"/>
    <property type="match status" value="1"/>
</dbReference>
<dbReference type="InterPro" id="IPR032240">
    <property type="entry name" value="Cas9_REC"/>
</dbReference>
<dbReference type="Pfam" id="PF16595">
    <property type="entry name" value="Cas9_PI"/>
    <property type="match status" value="1"/>
</dbReference>
<organism evidence="4">
    <name type="scientific">Ligilactobacillus agilis</name>
    <dbReference type="NCBI Taxonomy" id="1601"/>
    <lineage>
        <taxon>Bacteria</taxon>
        <taxon>Bacillati</taxon>
        <taxon>Bacillota</taxon>
        <taxon>Bacilli</taxon>
        <taxon>Lactobacillales</taxon>
        <taxon>Lactobacillaceae</taxon>
        <taxon>Ligilactobacillus</taxon>
    </lineage>
</organism>
<dbReference type="InterPro" id="IPR055228">
    <property type="entry name" value="Cas9_RuvC"/>
</dbReference>
<dbReference type="NCBIfam" id="TIGR01865">
    <property type="entry name" value="cas_Csn1"/>
    <property type="match status" value="1"/>
</dbReference>
<dbReference type="Proteomes" id="UP000494265">
    <property type="component" value="Unassembled WGS sequence"/>
</dbReference>
<protein>
    <submittedName>
        <fullName evidence="4">CRISPR-associated protein Csn1</fullName>
    </submittedName>
</protein>
<sequence length="1355" mass="155585">MTNKTYHVGLALRPTTVGYAAFDNKYHLVKAKGKTVIGDYAFDEAQNASDRRNFRVAKRLVRRRKWRLKLLERFFKDHLAEVDPVFLERIHTSDLASGDLNKHFFGDILFDDKMLAKSFAVNYPTIYHLRYALMTEQRKFDLREVFLAIHHIIKNRGHFLNNLPVSEFNSSELNLSGDFSNVVRLYQDLLGFDGIDTTSLEQIESLLFDTQLSNRNKLKCLQSLMALSGVTKAKTKDNTRLAKEFCSALIGMKANFAVVLVAPDIVSEVETKFSLMDAEVDDKLENLMSVLTDKQLELLDLVKNIHNQLVLIKIIPAGMGLSESMIAKYDLHKQQLRTLKSLYSLMDEKQLAEVKKAYDLYIDGLDSTSDKIVKRNRTTNEDLAKSIKKVLKTIDDDRAVSLLNDIELDNFLPKQRTKLNSVIPYQLHQVELDKIIENQAKYYPWLAEENPVKDHLVRAPYKLDELLSFKIPYYVGPLVTSEEQQRDTNADFAWMVRKEAGEITPYNFNEKVDLLESANRFIKRMIANDTYLLDELVLPDNSLLYQRFKVLNELNNLRVNDKPLSVGLKQGIYIDLFENGKTKTVSKKALLDYLKSKLKLVNDIVITGMSNDKRLDNTLGTYHDMLKIFDRDILANKRSEVEQIIEWITVFEDKKLLKAKLAQVDWLTSAQVSALVKLRYTGWGRFSHELLAGLVDTDGQRIIDVLWNTQGNINHILALNDFREAIFEHNKTRLDDSNLDTLINEAYISASVKKTTRKALAVVDDLVSVMNTQPMSISLEYRSEEFTKNDNTRVWLNQLDDVLNNAESTWIESELVSEFKPYLAGEKPLTDAAYLYFSQLGYDLYTGEKLDLAKLESYHVLPLVPIEYLYDDSMSNRVLTALELDINKLEYPAFAYGQSMRALWDELFRLELIPARKFALLHVDPKELRKVTIDNLTRYQLMESSYIMKFIAEIIQTVYPQVKLIKVLPKYPQRIREKLGLPLVPEVNDYQYGMQAYLVGVSGRYLYERYPKLRNYFVHNDFDWIEQQFTKRSHPAFNYFYDLLDNDELTEIMADDNLNVLVDKQDLFKQLTRAYNFKIMPTSREIISGSGALFNRSLYPVNPNQALIPKKNDKLVSLYGGYSHNFISHLAIARVETKKGIVFRVVGIPLRRKGELERLKVQSDSLYMQTLSEIVAEQLRDKKGNVPVFKVILPKLLLRTLVLDPALGGKFRLGTAESLHNAKQLVLSLDSMRILGKLNTMSISSIDASELVAVYEEVLEKVNAGFALYDINKFRTKLTKGLDAFKALDIADKGRVLRDILIGLHANATTKKIDFLGSTQLGRFQKINLALSSDAKIVYQSPTGLFERVVALKDL</sequence>
<feature type="domain" description="CRISPR-associated endonuclease Cas9 REC lobe" evidence="1">
    <location>
        <begin position="224"/>
        <end position="721"/>
    </location>
</feature>
<reference evidence="4" key="1">
    <citation type="submission" date="2019-10" db="EMBL/GenBank/DDBJ databases">
        <title>Lactobacillus agilis SY212 Whole Genome Sequencing Project.</title>
        <authorList>
            <person name="Suzuki S."/>
            <person name="Endo A."/>
            <person name="Maeno S."/>
            <person name="Shiwa Y."/>
            <person name="Matsutani M."/>
            <person name="Kajikawa A."/>
        </authorList>
    </citation>
    <scope>NUCLEOTIDE SEQUENCE</scope>
    <source>
        <strain evidence="4">SY212</strain>
    </source>
</reference>
<dbReference type="GO" id="GO:0004519">
    <property type="term" value="F:endonuclease activity"/>
    <property type="evidence" value="ECO:0007669"/>
    <property type="project" value="InterPro"/>
</dbReference>
<dbReference type="InterPro" id="IPR028629">
    <property type="entry name" value="Cas9"/>
</dbReference>
<evidence type="ECO:0000259" key="2">
    <source>
        <dbReference type="Pfam" id="PF16595"/>
    </source>
</evidence>
<dbReference type="InterPro" id="IPR032237">
    <property type="entry name" value="Cas9_PI"/>
</dbReference>
<feature type="domain" description="CRISPR-associated endonuclease Cas9 PAM-interacting" evidence="2">
    <location>
        <begin position="1091"/>
        <end position="1348"/>
    </location>
</feature>
<gene>
    <name evidence="4" type="ORF">SY212_12980</name>
</gene>
<dbReference type="RefSeq" id="WP_172584766.1">
    <property type="nucleotide sequence ID" value="NZ_BLAM01000126.1"/>
</dbReference>
<evidence type="ECO:0000259" key="1">
    <source>
        <dbReference type="Pfam" id="PF16592"/>
    </source>
</evidence>
<name>A0A6F9XM65_9LACO</name>
<evidence type="ECO:0000313" key="4">
    <source>
        <dbReference type="EMBL" id="GET06268.1"/>
    </source>
</evidence>
<accession>A0A6F9XM65</accession>
<proteinExistence type="predicted"/>
<comment type="caution">
    <text evidence="4">The sequence shown here is derived from an EMBL/GenBank/DDBJ whole genome shotgun (WGS) entry which is preliminary data.</text>
</comment>
<evidence type="ECO:0000259" key="3">
    <source>
        <dbReference type="Pfam" id="PF22702"/>
    </source>
</evidence>
<dbReference type="Pfam" id="PF16592">
    <property type="entry name" value="Cas9_REC"/>
    <property type="match status" value="1"/>
</dbReference>
<dbReference type="EMBL" id="BLAM01000126">
    <property type="protein sequence ID" value="GET06268.1"/>
    <property type="molecule type" value="Genomic_DNA"/>
</dbReference>
<feature type="domain" description="Cas9 RuvC" evidence="3">
    <location>
        <begin position="961"/>
        <end position="1080"/>
    </location>
</feature>